<proteinExistence type="inferred from homology"/>
<dbReference type="PANTHER" id="PTHR43630:SF2">
    <property type="entry name" value="GLYCOSYLTRANSFERASE"/>
    <property type="match status" value="1"/>
</dbReference>
<dbReference type="InterPro" id="IPR001173">
    <property type="entry name" value="Glyco_trans_2-like"/>
</dbReference>
<evidence type="ECO:0000259" key="3">
    <source>
        <dbReference type="Pfam" id="PF00535"/>
    </source>
</evidence>
<dbReference type="CDD" id="cd02511">
    <property type="entry name" value="Beta4Glucosyltransferase"/>
    <property type="match status" value="1"/>
</dbReference>
<dbReference type="PANTHER" id="PTHR43630">
    <property type="entry name" value="POLY-BETA-1,6-N-ACETYL-D-GLUCOSAMINE SYNTHASE"/>
    <property type="match status" value="1"/>
</dbReference>
<gene>
    <name evidence="4" type="ORF">V6243_09110</name>
</gene>
<feature type="region of interest" description="Disordered" evidence="2">
    <location>
        <begin position="1"/>
        <end position="20"/>
    </location>
</feature>
<protein>
    <submittedName>
        <fullName evidence="4">Glycosyltransferase family 2 protein</fullName>
        <ecNumber evidence="4">2.4.-.-</ecNumber>
    </submittedName>
</protein>
<dbReference type="EC" id="2.4.-.-" evidence="4"/>
<dbReference type="GO" id="GO:0016757">
    <property type="term" value="F:glycosyltransferase activity"/>
    <property type="evidence" value="ECO:0007669"/>
    <property type="project" value="UniProtKB-KW"/>
</dbReference>
<comment type="caution">
    <text evidence="4">The sequence shown here is derived from an EMBL/GenBank/DDBJ whole genome shotgun (WGS) entry which is preliminary data.</text>
</comment>
<reference evidence="4 5" key="1">
    <citation type="submission" date="2024-02" db="EMBL/GenBank/DDBJ databases">
        <title>Bacteria isolated from the canopy kelp, Nereocystis luetkeana.</title>
        <authorList>
            <person name="Pfister C.A."/>
            <person name="Younker I.T."/>
            <person name="Light S.H."/>
        </authorList>
    </citation>
    <scope>NUCLEOTIDE SEQUENCE [LARGE SCALE GENOMIC DNA]</scope>
    <source>
        <strain evidence="4 5">TI.5.07</strain>
    </source>
</reference>
<dbReference type="InterPro" id="IPR029044">
    <property type="entry name" value="Nucleotide-diphossugar_trans"/>
</dbReference>
<dbReference type="Gene3D" id="3.90.550.10">
    <property type="entry name" value="Spore Coat Polysaccharide Biosynthesis Protein SpsA, Chain A"/>
    <property type="match status" value="1"/>
</dbReference>
<accession>A0ABU9GHK5</accession>
<dbReference type="Proteomes" id="UP001378242">
    <property type="component" value="Unassembled WGS sequence"/>
</dbReference>
<keyword evidence="4" id="KW-0808">Transferase</keyword>
<evidence type="ECO:0000313" key="4">
    <source>
        <dbReference type="EMBL" id="MEL0616992.1"/>
    </source>
</evidence>
<evidence type="ECO:0000256" key="1">
    <source>
        <dbReference type="ARBA" id="ARBA00038494"/>
    </source>
</evidence>
<organism evidence="4 5">
    <name type="scientific">Cobetia marina</name>
    <name type="common">Deleya marina</name>
    <dbReference type="NCBI Taxonomy" id="28258"/>
    <lineage>
        <taxon>Bacteria</taxon>
        <taxon>Pseudomonadati</taxon>
        <taxon>Pseudomonadota</taxon>
        <taxon>Gammaproteobacteria</taxon>
        <taxon>Oceanospirillales</taxon>
        <taxon>Halomonadaceae</taxon>
        <taxon>Cobetia</taxon>
    </lineage>
</organism>
<dbReference type="RefSeq" id="WP_136939488.1">
    <property type="nucleotide sequence ID" value="NZ_BJOH01000004.1"/>
</dbReference>
<keyword evidence="4" id="KW-0328">Glycosyltransferase</keyword>
<evidence type="ECO:0000313" key="5">
    <source>
        <dbReference type="Proteomes" id="UP001378242"/>
    </source>
</evidence>
<comment type="similarity">
    <text evidence="1">Belongs to the glycosyltransferase 2 family. WaaE/KdtX subfamily.</text>
</comment>
<feature type="domain" description="Glycosyltransferase 2-like" evidence="3">
    <location>
        <begin position="30"/>
        <end position="147"/>
    </location>
</feature>
<keyword evidence="5" id="KW-1185">Reference proteome</keyword>
<dbReference type="SUPFAM" id="SSF53448">
    <property type="entry name" value="Nucleotide-diphospho-sugar transferases"/>
    <property type="match status" value="1"/>
</dbReference>
<dbReference type="EMBL" id="JBAKAP010000008">
    <property type="protein sequence ID" value="MEL0616992.1"/>
    <property type="molecule type" value="Genomic_DNA"/>
</dbReference>
<dbReference type="Pfam" id="PF00535">
    <property type="entry name" value="Glycos_transf_2"/>
    <property type="match status" value="1"/>
</dbReference>
<sequence length="285" mass="31612">MNPSDEAPAVTPTAPPSDGKLRTAVPITGCVITLNEAHNIEDCLRSLAQVCDELIVVDSGSTDATCELARAMGAVVIDQPYLGDGPQKNVGPSHASHRWVLSLDADERLTDGAVSAIRELALDSTPHDGFALRRRNFIGSRWVRHAGWYPDYCLRLYDREKLAFRDSRQHSSVQASHPCELDADLEHYSFANLGELFVKASGRFSNRAAKIMYQKGKRANAFTPFLHASNAFMRKFVFQAGFRDGVDGFSVALSASVNAYLKYAKLLEFQRDAKVREAEDFNKVW</sequence>
<evidence type="ECO:0000256" key="2">
    <source>
        <dbReference type="SAM" id="MobiDB-lite"/>
    </source>
</evidence>
<name>A0ABU9GHK5_COBMA</name>